<proteinExistence type="predicted"/>
<name>A0A0V0QZQ0_PSEPJ</name>
<reference evidence="2 3" key="1">
    <citation type="journal article" date="2015" name="Sci. Rep.">
        <title>Genome of the facultative scuticociliatosis pathogen Pseudocohnilembus persalinus provides insight into its virulence through horizontal gene transfer.</title>
        <authorList>
            <person name="Xiong J."/>
            <person name="Wang G."/>
            <person name="Cheng J."/>
            <person name="Tian M."/>
            <person name="Pan X."/>
            <person name="Warren A."/>
            <person name="Jiang C."/>
            <person name="Yuan D."/>
            <person name="Miao W."/>
        </authorList>
    </citation>
    <scope>NUCLEOTIDE SEQUENCE [LARGE SCALE GENOMIC DNA]</scope>
    <source>
        <strain evidence="2">36N120E</strain>
    </source>
</reference>
<sequence>MNDYESELTKLTELNISLEKLKKRLTVENSHNEQIYQRLTEEQEELELLLQMLSEEVSLKEEIQEETQIKALINKIKESNKQEDLKKEAIDNLQNQLHQLQRSQKLKIIIEVLMKFNFDRMKVINKNLDSKNQQVYCIRCKDLFTPSQNSPNACFYHPGRLKFYSCRGCGANDYYTCCQKCTKCVKGCMNGSHVQ</sequence>
<dbReference type="Proteomes" id="UP000054937">
    <property type="component" value="Unassembled WGS sequence"/>
</dbReference>
<feature type="coiled-coil region" evidence="1">
    <location>
        <begin position="1"/>
        <end position="106"/>
    </location>
</feature>
<dbReference type="EMBL" id="LDAU01000080">
    <property type="protein sequence ID" value="KRX07783.1"/>
    <property type="molecule type" value="Genomic_DNA"/>
</dbReference>
<comment type="caution">
    <text evidence="2">The sequence shown here is derived from an EMBL/GenBank/DDBJ whole genome shotgun (WGS) entry which is preliminary data.</text>
</comment>
<evidence type="ECO:0000313" key="2">
    <source>
        <dbReference type="EMBL" id="KRX07783.1"/>
    </source>
</evidence>
<evidence type="ECO:0000256" key="1">
    <source>
        <dbReference type="SAM" id="Coils"/>
    </source>
</evidence>
<keyword evidence="3" id="KW-1185">Reference proteome</keyword>
<gene>
    <name evidence="2" type="ORF">PPERSA_07533</name>
</gene>
<dbReference type="OrthoDB" id="313191at2759"/>
<accession>A0A0V0QZQ0</accession>
<protein>
    <submittedName>
        <fullName evidence="2">Uncharacterized protein</fullName>
    </submittedName>
</protein>
<evidence type="ECO:0000313" key="3">
    <source>
        <dbReference type="Proteomes" id="UP000054937"/>
    </source>
</evidence>
<keyword evidence="1" id="KW-0175">Coiled coil</keyword>
<organism evidence="2 3">
    <name type="scientific">Pseudocohnilembus persalinus</name>
    <name type="common">Ciliate</name>
    <dbReference type="NCBI Taxonomy" id="266149"/>
    <lineage>
        <taxon>Eukaryota</taxon>
        <taxon>Sar</taxon>
        <taxon>Alveolata</taxon>
        <taxon>Ciliophora</taxon>
        <taxon>Intramacronucleata</taxon>
        <taxon>Oligohymenophorea</taxon>
        <taxon>Scuticociliatia</taxon>
        <taxon>Philasterida</taxon>
        <taxon>Pseudocohnilembidae</taxon>
        <taxon>Pseudocohnilembus</taxon>
    </lineage>
</organism>
<dbReference type="InParanoid" id="A0A0V0QZQ0"/>
<dbReference type="AlphaFoldDB" id="A0A0V0QZQ0"/>